<reference evidence="2" key="1">
    <citation type="submission" date="2023-01" db="EMBL/GenBank/DDBJ databases">
        <title>Genome assembly of the deep-sea coral Lophelia pertusa.</title>
        <authorList>
            <person name="Herrera S."/>
            <person name="Cordes E."/>
        </authorList>
    </citation>
    <scope>NUCLEOTIDE SEQUENCE</scope>
    <source>
        <strain evidence="2">USNM1676648</strain>
        <tissue evidence="2">Polyp</tissue>
    </source>
</reference>
<dbReference type="SUPFAM" id="SSF51735">
    <property type="entry name" value="NAD(P)-binding Rossmann-fold domains"/>
    <property type="match status" value="1"/>
</dbReference>
<dbReference type="Proteomes" id="UP001163046">
    <property type="component" value="Unassembled WGS sequence"/>
</dbReference>
<dbReference type="InterPro" id="IPR036291">
    <property type="entry name" value="NAD(P)-bd_dom_sf"/>
</dbReference>
<evidence type="ECO:0000313" key="3">
    <source>
        <dbReference type="Proteomes" id="UP001163046"/>
    </source>
</evidence>
<comment type="caution">
    <text evidence="2">The sequence shown here is derived from an EMBL/GenBank/DDBJ whole genome shotgun (WGS) entry which is preliminary data.</text>
</comment>
<dbReference type="InterPro" id="IPR001509">
    <property type="entry name" value="Epimerase_deHydtase"/>
</dbReference>
<dbReference type="AlphaFoldDB" id="A0A9W9Z491"/>
<dbReference type="PANTHER" id="PTHR43725">
    <property type="entry name" value="UDP-GLUCOSE 4-EPIMERASE"/>
    <property type="match status" value="1"/>
</dbReference>
<proteinExistence type="predicted"/>
<dbReference type="GO" id="GO:0005996">
    <property type="term" value="P:monosaccharide metabolic process"/>
    <property type="evidence" value="ECO:0007669"/>
    <property type="project" value="TreeGrafter"/>
</dbReference>
<evidence type="ECO:0000313" key="2">
    <source>
        <dbReference type="EMBL" id="KAJ7374807.1"/>
    </source>
</evidence>
<dbReference type="EMBL" id="MU826827">
    <property type="protein sequence ID" value="KAJ7374807.1"/>
    <property type="molecule type" value="Genomic_DNA"/>
</dbReference>
<keyword evidence="3" id="KW-1185">Reference proteome</keyword>
<feature type="domain" description="NAD-dependent epimerase/dehydratase" evidence="1">
    <location>
        <begin position="1"/>
        <end position="232"/>
    </location>
</feature>
<dbReference type="Pfam" id="PF01370">
    <property type="entry name" value="Epimerase"/>
    <property type="match status" value="1"/>
</dbReference>
<dbReference type="PANTHER" id="PTHR43725:SF32">
    <property type="entry name" value="NAD-DEPENDENT EPIMERASE_DEHYDRATASE DOMAIN-CONTAINING PROTEIN"/>
    <property type="match status" value="1"/>
</dbReference>
<dbReference type="GO" id="GO:0005829">
    <property type="term" value="C:cytosol"/>
    <property type="evidence" value="ECO:0007669"/>
    <property type="project" value="TreeGrafter"/>
</dbReference>
<accession>A0A9W9Z491</accession>
<name>A0A9W9Z491_9CNID</name>
<gene>
    <name evidence="2" type="ORF">OS493_005157</name>
</gene>
<organism evidence="2 3">
    <name type="scientific">Desmophyllum pertusum</name>
    <dbReference type="NCBI Taxonomy" id="174260"/>
    <lineage>
        <taxon>Eukaryota</taxon>
        <taxon>Metazoa</taxon>
        <taxon>Cnidaria</taxon>
        <taxon>Anthozoa</taxon>
        <taxon>Hexacorallia</taxon>
        <taxon>Scleractinia</taxon>
        <taxon>Caryophylliina</taxon>
        <taxon>Caryophylliidae</taxon>
        <taxon>Desmophyllum</taxon>
    </lineage>
</organism>
<evidence type="ECO:0000259" key="1">
    <source>
        <dbReference type="Pfam" id="PF01370"/>
    </source>
</evidence>
<sequence length="338" mass="40244">MLGSETVARLKLRGHDITILHRGRWYWDSALRIKPWVNFIQCDRDHFNGCADKLTDITREKGMFDVVMDFSGYKPSHIKDFMRKMRSKIRRYIYISTDSVYEVCKEPSHDGRTLEVDAVRPEDPNTREAYAQKDLYGSAKLDCEDAIKREKELWNIPYMILRLPDVIGLRDNTDRFWNYLLWMRFHDIFDRPLALPPSLHNRSLSFVFAEDVANLLVVIPEYEDGVFNFAYNLAFRETVTLEKFLRIMAKYLGVPEVKFDKSNERGTRYYPSVKRGSLDISMAYNYLHWNPSMIELGIRKSVQFYEYAMRSSDLRINERQSSTVWMFRLMLWERLKND</sequence>
<dbReference type="Gene3D" id="3.40.50.720">
    <property type="entry name" value="NAD(P)-binding Rossmann-like Domain"/>
    <property type="match status" value="1"/>
</dbReference>
<protein>
    <recommendedName>
        <fullName evidence="1">NAD-dependent epimerase/dehydratase domain-containing protein</fullName>
    </recommendedName>
</protein>
<dbReference type="GO" id="GO:0003978">
    <property type="term" value="F:UDP-glucose 4-epimerase activity"/>
    <property type="evidence" value="ECO:0007669"/>
    <property type="project" value="TreeGrafter"/>
</dbReference>
<dbReference type="OrthoDB" id="16464at2759"/>